<dbReference type="PANTHER" id="PTHR13170">
    <property type="entry name" value="O-GLCNACASE"/>
    <property type="match status" value="1"/>
</dbReference>
<dbReference type="Gene3D" id="3.30.379.10">
    <property type="entry name" value="Chitobiase/beta-hexosaminidase domain 2-like"/>
    <property type="match status" value="1"/>
</dbReference>
<dbReference type="Gene3D" id="3.20.20.80">
    <property type="entry name" value="Glycosidases"/>
    <property type="match status" value="1"/>
</dbReference>
<dbReference type="PANTHER" id="PTHR13170:SF16">
    <property type="entry name" value="PROTEIN O-GLCNACASE"/>
    <property type="match status" value="1"/>
</dbReference>
<dbReference type="PROSITE" id="PS52009">
    <property type="entry name" value="GH84"/>
    <property type="match status" value="1"/>
</dbReference>
<feature type="region of interest" description="Disordered" evidence="4">
    <location>
        <begin position="656"/>
        <end position="698"/>
    </location>
</feature>
<comment type="similarity">
    <text evidence="3">Belongs to the glycosyl hydrolase 84 family.</text>
</comment>
<dbReference type="InterPro" id="IPR015882">
    <property type="entry name" value="HEX_bac_N"/>
</dbReference>
<keyword evidence="2 3" id="KW-0326">Glycosidase</keyword>
<organism evidence="6 7">
    <name type="scientific">Streptomyces polyrhachis</name>
    <dbReference type="NCBI Taxonomy" id="1282885"/>
    <lineage>
        <taxon>Bacteria</taxon>
        <taxon>Bacillati</taxon>
        <taxon>Actinomycetota</taxon>
        <taxon>Actinomycetes</taxon>
        <taxon>Kitasatosporales</taxon>
        <taxon>Streptomycetaceae</taxon>
        <taxon>Streptomyces</taxon>
    </lineage>
</organism>
<sequence>MLSTTVAGCLTGTGAPASAASPAVERTAPGRTAPERPAPGQAAPRGGAPDAPDAPALSDLRRDAAVSPVRPLPRHLRLDRGTTPLAGRRVAVLAAPDADPYALDVLLKALRGAAAHASVLSPSAPPPRAAEVVVHVEEAPRGGEAAAGPRGGLTATERALRALGTRPQGRLPEGGYRLAAARGVVALSGVGSDGLFHAAQTLRQLIDGGRLRDVRVRDWPSARVRGTVESFYGEPWSHAERLAHLDFMGRTKQNRYLYAAGDDPYRLTKWREPYPAEQRERFRELAGRAARNHVTLGWALAPGQDFCFSSPRDRRRLLEKVAEMRALGVGAIQLQFADVSYEEWHCGADRSEFGTGPAAAARAQAGTANALAAGLGAGPALSVLPTEFYQDGDTEYRSALAKALDPGIEVAWSGVSVLPRTITGAELGVAASVFRHPLVTQDNYPVNDFESGRVYLGPYTGREPAVATASAALLASAMRQPLATRIPLFTAADFAWNAQGYESRASWQAALADLARDTGADPAALAALARNSASSALDTRESAYLRPLLAEFDTAYGAGDRARLERAAGPLRAAFAVMRGAPARLGALTEELRPWHRQLARQGEAGEQAVELLLAQARGQGDRARRARLALAESRREIAGGDARLGGGALASFAAKAAASGPFRGGRGGRPGEGRPQEKHPSPGSSSRGYPKPELPLP</sequence>
<feature type="domain" description="GH84" evidence="5">
    <location>
        <begin position="223"/>
        <end position="499"/>
    </location>
</feature>
<dbReference type="InterPro" id="IPR011496">
    <property type="entry name" value="O-GlcNAcase_cat"/>
</dbReference>
<feature type="compositionally biased region" description="Basic and acidic residues" evidence="4">
    <location>
        <begin position="670"/>
        <end position="681"/>
    </location>
</feature>
<protein>
    <submittedName>
        <fullName evidence="6">Beta-N-acetylglucosaminidase domain-containing protein</fullName>
    </submittedName>
</protein>
<feature type="compositionally biased region" description="Low complexity" evidence="4">
    <location>
        <begin position="38"/>
        <end position="56"/>
    </location>
</feature>
<dbReference type="Gene3D" id="1.20.58.460">
    <property type="entry name" value="Hyaluronidase post-catalytic domain-like"/>
    <property type="match status" value="1"/>
</dbReference>
<reference evidence="7" key="1">
    <citation type="journal article" date="2019" name="Int. J. Syst. Evol. Microbiol.">
        <title>The Global Catalogue of Microorganisms (GCM) 10K type strain sequencing project: providing services to taxonomists for standard genome sequencing and annotation.</title>
        <authorList>
            <consortium name="The Broad Institute Genomics Platform"/>
            <consortium name="The Broad Institute Genome Sequencing Center for Infectious Disease"/>
            <person name="Wu L."/>
            <person name="Ma J."/>
        </authorList>
    </citation>
    <scope>NUCLEOTIDE SEQUENCE [LARGE SCALE GENOMIC DNA]</scope>
    <source>
        <strain evidence="7">CGMCC 1.13681</strain>
    </source>
</reference>
<evidence type="ECO:0000313" key="6">
    <source>
        <dbReference type="EMBL" id="MFC7220233.1"/>
    </source>
</evidence>
<dbReference type="InterPro" id="IPR029018">
    <property type="entry name" value="Hex-like_dom2"/>
</dbReference>
<evidence type="ECO:0000256" key="2">
    <source>
        <dbReference type="ARBA" id="ARBA00023295"/>
    </source>
</evidence>
<dbReference type="Proteomes" id="UP001596413">
    <property type="component" value="Unassembled WGS sequence"/>
</dbReference>
<feature type="compositionally biased region" description="Low complexity" evidence="4">
    <location>
        <begin position="12"/>
        <end position="23"/>
    </location>
</feature>
<evidence type="ECO:0000256" key="3">
    <source>
        <dbReference type="PROSITE-ProRule" id="PRU01353"/>
    </source>
</evidence>
<dbReference type="SUPFAM" id="SSF55545">
    <property type="entry name" value="beta-N-acetylhexosaminidase-like domain"/>
    <property type="match status" value="1"/>
</dbReference>
<feature type="active site" description="Proton donor" evidence="3">
    <location>
        <position position="338"/>
    </location>
</feature>
<accession>A0ABW2GL53</accession>
<keyword evidence="1 3" id="KW-0378">Hydrolase</keyword>
<dbReference type="SUPFAM" id="SSF140657">
    <property type="entry name" value="Hyaluronidase post-catalytic domain-like"/>
    <property type="match status" value="1"/>
</dbReference>
<dbReference type="RefSeq" id="WP_386416780.1">
    <property type="nucleotide sequence ID" value="NZ_JBHSZO010000031.1"/>
</dbReference>
<evidence type="ECO:0000259" key="5">
    <source>
        <dbReference type="PROSITE" id="PS52009"/>
    </source>
</evidence>
<evidence type="ECO:0000313" key="7">
    <source>
        <dbReference type="Proteomes" id="UP001596413"/>
    </source>
</evidence>
<keyword evidence="7" id="KW-1185">Reference proteome</keyword>
<dbReference type="InterPro" id="IPR017853">
    <property type="entry name" value="GH"/>
</dbReference>
<name>A0ABW2GL53_9ACTN</name>
<evidence type="ECO:0000256" key="4">
    <source>
        <dbReference type="SAM" id="MobiDB-lite"/>
    </source>
</evidence>
<dbReference type="InterPro" id="IPR051822">
    <property type="entry name" value="Glycosyl_Hydrolase_84"/>
</dbReference>
<proteinExistence type="inferred from homology"/>
<gene>
    <name evidence="6" type="ORF">ACFQLX_18995</name>
</gene>
<comment type="caution">
    <text evidence="6">The sequence shown here is derived from an EMBL/GenBank/DDBJ whole genome shotgun (WGS) entry which is preliminary data.</text>
</comment>
<feature type="region of interest" description="Disordered" evidence="4">
    <location>
        <begin position="1"/>
        <end position="56"/>
    </location>
</feature>
<evidence type="ECO:0000256" key="1">
    <source>
        <dbReference type="ARBA" id="ARBA00022801"/>
    </source>
</evidence>
<dbReference type="SUPFAM" id="SSF51445">
    <property type="entry name" value="(Trans)glycosidases"/>
    <property type="match status" value="1"/>
</dbReference>
<dbReference type="EMBL" id="JBHSZO010000031">
    <property type="protein sequence ID" value="MFC7220233.1"/>
    <property type="molecule type" value="Genomic_DNA"/>
</dbReference>
<dbReference type="Pfam" id="PF07555">
    <property type="entry name" value="NAGidase"/>
    <property type="match status" value="1"/>
</dbReference>
<dbReference type="Pfam" id="PF02838">
    <property type="entry name" value="Glyco_hydro_20b"/>
    <property type="match status" value="1"/>
</dbReference>